<dbReference type="PANTHER" id="PTHR43201:SF5">
    <property type="entry name" value="MEDIUM-CHAIN ACYL-COA LIGASE ACSF2, MITOCHONDRIAL"/>
    <property type="match status" value="1"/>
</dbReference>
<dbReference type="Gene3D" id="3.40.50.12780">
    <property type="entry name" value="N-terminal domain of ligase-like"/>
    <property type="match status" value="1"/>
</dbReference>
<keyword evidence="2" id="KW-0436">Ligase</keyword>
<dbReference type="InterPro" id="IPR025110">
    <property type="entry name" value="AMP-bd_C"/>
</dbReference>
<evidence type="ECO:0000313" key="6">
    <source>
        <dbReference type="Proteomes" id="UP000536441"/>
    </source>
</evidence>
<evidence type="ECO:0000256" key="1">
    <source>
        <dbReference type="ARBA" id="ARBA00006432"/>
    </source>
</evidence>
<dbReference type="GO" id="GO:0006631">
    <property type="term" value="P:fatty acid metabolic process"/>
    <property type="evidence" value="ECO:0007669"/>
    <property type="project" value="TreeGrafter"/>
</dbReference>
<sequence length="536" mass="56794">MMHPADEAPWRAANAANAVDAAVVAVARCDSARAAVHFGGRILSYGDLDRLADQVACAIARVTTPGTRIAYLGRNSDSCLVLLLAAMRTGTCLVPVNWRLSAQEIAFVLADSEAQWLFVEPEFAPHHVPGGTGAGTGPAGVILSDGLATLTGWAAAQAAAGQGAASLPPYDPAAGFVQLYTSGTTGFPKGVVITNERYSIHVARLGADPARWWIGTRAQDVVLVAMPMFHVSGCGIALEALAVGATIVLLPAFDAPGILHAIGAHRVTRIFLVPAALRIVLELPAVATADLRCLETLMYGGSPITPDLQALADRHLRCRFVHCYGMTEAGGNICVLEQRCDDPEVLRASVGRAIPGTEVRIADPSGRVLPAGFKGEVQLRSPTTFAGYWHNPAATTDAYTADGWMHTGDIGYQDDTGHLFLLDRLGDLIISGGENIYPVEVERLLALHDDIADVAVIGLDHPHWGQVVTACVVPRSGATLTLAAIHEWLDGRLARYKLPRVLHVTDLLPRNAAGKVRRAALREALAEARHVASITD</sequence>
<evidence type="ECO:0000259" key="4">
    <source>
        <dbReference type="Pfam" id="PF13193"/>
    </source>
</evidence>
<organism evidence="5 6">
    <name type="scientific">Sphingomonas zeae</name>
    <dbReference type="NCBI Taxonomy" id="1646122"/>
    <lineage>
        <taxon>Bacteria</taxon>
        <taxon>Pseudomonadati</taxon>
        <taxon>Pseudomonadota</taxon>
        <taxon>Alphaproteobacteria</taxon>
        <taxon>Sphingomonadales</taxon>
        <taxon>Sphingomonadaceae</taxon>
        <taxon>Sphingomonas</taxon>
    </lineage>
</organism>
<gene>
    <name evidence="5" type="ORF">HP438_02395</name>
</gene>
<feature type="domain" description="AMP-dependent synthetase/ligase" evidence="3">
    <location>
        <begin position="30"/>
        <end position="389"/>
    </location>
</feature>
<name>A0A7Y6B3I8_9SPHN</name>
<keyword evidence="6" id="KW-1185">Reference proteome</keyword>
<dbReference type="InterPro" id="IPR042099">
    <property type="entry name" value="ANL_N_sf"/>
</dbReference>
<evidence type="ECO:0000256" key="2">
    <source>
        <dbReference type="ARBA" id="ARBA00022598"/>
    </source>
</evidence>
<dbReference type="InterPro" id="IPR045851">
    <property type="entry name" value="AMP-bd_C_sf"/>
</dbReference>
<comment type="similarity">
    <text evidence="1">Belongs to the ATP-dependent AMP-binding enzyme family.</text>
</comment>
<dbReference type="Gene3D" id="3.30.300.30">
    <property type="match status" value="1"/>
</dbReference>
<dbReference type="Pfam" id="PF00501">
    <property type="entry name" value="AMP-binding"/>
    <property type="match status" value="1"/>
</dbReference>
<dbReference type="InterPro" id="IPR000873">
    <property type="entry name" value="AMP-dep_synth/lig_dom"/>
</dbReference>
<dbReference type="SUPFAM" id="SSF56801">
    <property type="entry name" value="Acetyl-CoA synthetase-like"/>
    <property type="match status" value="1"/>
</dbReference>
<dbReference type="GO" id="GO:0031956">
    <property type="term" value="F:medium-chain fatty acid-CoA ligase activity"/>
    <property type="evidence" value="ECO:0007669"/>
    <property type="project" value="TreeGrafter"/>
</dbReference>
<accession>A0A7Y6B3I8</accession>
<evidence type="ECO:0000313" key="5">
    <source>
        <dbReference type="EMBL" id="NUU45827.1"/>
    </source>
</evidence>
<reference evidence="5 6" key="1">
    <citation type="submission" date="2020-05" db="EMBL/GenBank/DDBJ databases">
        <title>Genome Sequencing of Type Strains.</title>
        <authorList>
            <person name="Lemaire J.F."/>
            <person name="Inderbitzin P."/>
            <person name="Gregorio O.A."/>
            <person name="Collins S.B."/>
            <person name="Wespe N."/>
            <person name="Knight-Connoni V."/>
        </authorList>
    </citation>
    <scope>NUCLEOTIDE SEQUENCE [LARGE SCALE GENOMIC DNA]</scope>
    <source>
        <strain evidence="5 6">DSM 100049</strain>
    </source>
</reference>
<evidence type="ECO:0000259" key="3">
    <source>
        <dbReference type="Pfam" id="PF00501"/>
    </source>
</evidence>
<feature type="domain" description="AMP-binding enzyme C-terminal" evidence="4">
    <location>
        <begin position="440"/>
        <end position="515"/>
    </location>
</feature>
<proteinExistence type="inferred from homology"/>
<dbReference type="PANTHER" id="PTHR43201">
    <property type="entry name" value="ACYL-COA SYNTHETASE"/>
    <property type="match status" value="1"/>
</dbReference>
<comment type="caution">
    <text evidence="5">The sequence shown here is derived from an EMBL/GenBank/DDBJ whole genome shotgun (WGS) entry which is preliminary data.</text>
</comment>
<dbReference type="Pfam" id="PF13193">
    <property type="entry name" value="AMP-binding_C"/>
    <property type="match status" value="1"/>
</dbReference>
<dbReference type="Proteomes" id="UP000536441">
    <property type="component" value="Unassembled WGS sequence"/>
</dbReference>
<dbReference type="AlphaFoldDB" id="A0A7Y6B3I8"/>
<dbReference type="EMBL" id="JABMCH010000048">
    <property type="protein sequence ID" value="NUU45827.1"/>
    <property type="molecule type" value="Genomic_DNA"/>
</dbReference>
<protein>
    <submittedName>
        <fullName evidence="5">AMP-binding protein</fullName>
    </submittedName>
</protein>